<evidence type="ECO:0000313" key="2">
    <source>
        <dbReference type="Proteomes" id="UP000177067"/>
    </source>
</evidence>
<accession>A0A1F6LJ27</accession>
<comment type="caution">
    <text evidence="1">The sequence shown here is derived from an EMBL/GenBank/DDBJ whole genome shotgun (WGS) entry which is preliminary data.</text>
</comment>
<dbReference type="EMBL" id="MFPS01000007">
    <property type="protein sequence ID" value="OGH59346.1"/>
    <property type="molecule type" value="Genomic_DNA"/>
</dbReference>
<proteinExistence type="predicted"/>
<sequence length="251" mass="28424">MINKREGEPIREVVNSTNLVDLLKKYKKDGLPSFEELPKNIDIGEKIKVMSDANVDVDEFDDGFSIDELAKELKYLTYSNNREYSIAVVMDTDDNVLLGPINEGDSNSVGIDAPVKQKETISPSGLYVIRMDKIVSAIHSHPSEYSFSLQDLFVHFSKEDMMQLMVVKEDGVVDLVQKTRDTQIISKETFVKLLSLWDTYLSPVGLPKEGIDKNEYNEFVSRLSNDALSVGFYSNRDNPNSSRLDRIIKSK</sequence>
<gene>
    <name evidence="1" type="ORF">A2725_00755</name>
</gene>
<organism evidence="1 2">
    <name type="scientific">Candidatus Magasanikbacteria bacterium RIFCSPHIGHO2_01_FULL_33_34</name>
    <dbReference type="NCBI Taxonomy" id="1798671"/>
    <lineage>
        <taxon>Bacteria</taxon>
        <taxon>Candidatus Magasanikiibacteriota</taxon>
    </lineage>
</organism>
<dbReference type="Proteomes" id="UP000177067">
    <property type="component" value="Unassembled WGS sequence"/>
</dbReference>
<reference evidence="1 2" key="1">
    <citation type="journal article" date="2016" name="Nat. Commun.">
        <title>Thousands of microbial genomes shed light on interconnected biogeochemical processes in an aquifer system.</title>
        <authorList>
            <person name="Anantharaman K."/>
            <person name="Brown C.T."/>
            <person name="Hug L.A."/>
            <person name="Sharon I."/>
            <person name="Castelle C.J."/>
            <person name="Probst A.J."/>
            <person name="Thomas B.C."/>
            <person name="Singh A."/>
            <person name="Wilkins M.J."/>
            <person name="Karaoz U."/>
            <person name="Brodie E.L."/>
            <person name="Williams K.H."/>
            <person name="Hubbard S.S."/>
            <person name="Banfield J.F."/>
        </authorList>
    </citation>
    <scope>NUCLEOTIDE SEQUENCE [LARGE SCALE GENOMIC DNA]</scope>
</reference>
<evidence type="ECO:0000313" key="1">
    <source>
        <dbReference type="EMBL" id="OGH59346.1"/>
    </source>
</evidence>
<name>A0A1F6LJ27_9BACT</name>
<dbReference type="AlphaFoldDB" id="A0A1F6LJ27"/>
<protein>
    <submittedName>
        <fullName evidence="1">Uncharacterized protein</fullName>
    </submittedName>
</protein>